<dbReference type="EMBL" id="CM034387">
    <property type="protein sequence ID" value="KAJ0184047.1"/>
    <property type="molecule type" value="Genomic_DNA"/>
</dbReference>
<sequence length="394" mass="44916">MMKGDAAICVDVRLRRRLEAPATTASPPTTTHCATSTKPPPMRAPVLPTPGNSTRVYSPVTLSHEWPTLSRLLFMVFVSCLGTTINGFFVAAFFVEHTLKKIGNVFLACIGMADLIITTCVMPVSAVVLLSGEWDTLPVCRSLHFLTETSTYSYSLFFTLVAVETYYRLCRPPNEYEMFISMRVGLISVLVFFISFLFAGIGVYYGLDYDYCERSHYGNFYYRLMTLIIFHGIPSLLTVCGLFTASVRVHRRARVQIHYKRSQQYDRDSSTTNLNITVYLLYVIAWIPYLIVVHEYPNSTDKNYYHCVWVGICRSVITSFLYSAMNRNFRRAFAHLFYYCCCKSTLTSSFNSRHRRALEYKAATGDVRVHIMHQAVNSGSLQRGASSYRDTQEL</sequence>
<dbReference type="Proteomes" id="UP000824533">
    <property type="component" value="Linkage Group LG01"/>
</dbReference>
<proteinExistence type="predicted"/>
<keyword evidence="2" id="KW-1185">Reference proteome</keyword>
<reference evidence="1 2" key="1">
    <citation type="journal article" date="2021" name="Front. Genet.">
        <title>Chromosome-Level Genome Assembly Reveals Significant Gene Expansion in the Toll and IMD Signaling Pathways of Dendrolimus kikuchii.</title>
        <authorList>
            <person name="Zhou J."/>
            <person name="Wu P."/>
            <person name="Xiong Z."/>
            <person name="Liu N."/>
            <person name="Zhao N."/>
            <person name="Ji M."/>
            <person name="Qiu Y."/>
            <person name="Yang B."/>
        </authorList>
    </citation>
    <scope>NUCLEOTIDE SEQUENCE [LARGE SCALE GENOMIC DNA]</scope>
    <source>
        <strain evidence="1">Ann1</strain>
    </source>
</reference>
<comment type="caution">
    <text evidence="1">The sequence shown here is derived from an EMBL/GenBank/DDBJ whole genome shotgun (WGS) entry which is preliminary data.</text>
</comment>
<protein>
    <submittedName>
        <fullName evidence="1">Uncharacterized protein</fullName>
    </submittedName>
</protein>
<organism evidence="1 2">
    <name type="scientific">Dendrolimus kikuchii</name>
    <dbReference type="NCBI Taxonomy" id="765133"/>
    <lineage>
        <taxon>Eukaryota</taxon>
        <taxon>Metazoa</taxon>
        <taxon>Ecdysozoa</taxon>
        <taxon>Arthropoda</taxon>
        <taxon>Hexapoda</taxon>
        <taxon>Insecta</taxon>
        <taxon>Pterygota</taxon>
        <taxon>Neoptera</taxon>
        <taxon>Endopterygota</taxon>
        <taxon>Lepidoptera</taxon>
        <taxon>Glossata</taxon>
        <taxon>Ditrysia</taxon>
        <taxon>Bombycoidea</taxon>
        <taxon>Lasiocampidae</taxon>
        <taxon>Dendrolimus</taxon>
    </lineage>
</organism>
<evidence type="ECO:0000313" key="2">
    <source>
        <dbReference type="Proteomes" id="UP000824533"/>
    </source>
</evidence>
<gene>
    <name evidence="1" type="ORF">K1T71_000470</name>
</gene>
<accession>A0ACC1DKA7</accession>
<name>A0ACC1DKA7_9NEOP</name>
<evidence type="ECO:0000313" key="1">
    <source>
        <dbReference type="EMBL" id="KAJ0184047.1"/>
    </source>
</evidence>